<evidence type="ECO:0000313" key="2">
    <source>
        <dbReference type="EMBL" id="MXO54842.1"/>
    </source>
</evidence>
<proteinExistence type="predicted"/>
<reference evidence="2 3" key="1">
    <citation type="submission" date="2019-12" db="EMBL/GenBank/DDBJ databases">
        <title>Genomic-based taxomic classification of the family Erythrobacteraceae.</title>
        <authorList>
            <person name="Xu L."/>
        </authorList>
    </citation>
    <scope>NUCLEOTIDE SEQUENCE [LARGE SCALE GENOMIC DNA]</scope>
    <source>
        <strain evidence="2 3">JCM 17468</strain>
    </source>
</reference>
<dbReference type="InterPro" id="IPR019236">
    <property type="entry name" value="APP1_cat"/>
</dbReference>
<accession>A0A844YD17</accession>
<dbReference type="AlphaFoldDB" id="A0A844YD17"/>
<dbReference type="Proteomes" id="UP000430272">
    <property type="component" value="Unassembled WGS sequence"/>
</dbReference>
<dbReference type="InterPro" id="IPR052935">
    <property type="entry name" value="Mg2+_PAP"/>
</dbReference>
<gene>
    <name evidence="2" type="ORF">GRI47_12600</name>
</gene>
<comment type="caution">
    <text evidence="2">The sequence shown here is derived from an EMBL/GenBank/DDBJ whole genome shotgun (WGS) entry which is preliminary data.</text>
</comment>
<dbReference type="GO" id="GO:0008195">
    <property type="term" value="F:phosphatidate phosphatase activity"/>
    <property type="evidence" value="ECO:0007669"/>
    <property type="project" value="InterPro"/>
</dbReference>
<evidence type="ECO:0000313" key="3">
    <source>
        <dbReference type="Proteomes" id="UP000430272"/>
    </source>
</evidence>
<dbReference type="PANTHER" id="PTHR28208:SF3">
    <property type="entry name" value="PHOSPHATIDATE PHOSPHATASE APP1"/>
    <property type="match status" value="1"/>
</dbReference>
<feature type="domain" description="Phosphatidate phosphatase APP1 catalytic" evidence="1">
    <location>
        <begin position="141"/>
        <end position="311"/>
    </location>
</feature>
<keyword evidence="3" id="KW-1185">Reference proteome</keyword>
<sequence>MPIGPFRAPPIRIQPYYGFRNRERLTISCRALRSGKRDAGARFQPSGRWQALRTMVAQFASREVPDIAVELEICDRDGTAHRNRAVTDEEGYAHFDIALDPAQELSETTVWEVVTFHWENRDGRQAVDGHVLVPGRDAALGVISDIDDTVIETGITGNLGAIARNWRRVLMQMPDQRLLVPQADVFYTALGGGAVLEDGEGAAGERLPATHHPFFYVSSSPWNLFSYLVAFMKSRHLPLGPLMLRDWGLNRDTFGSGSHGAHKTQAIHRIIESYPALRFALIGDDTQGDLTAFAKVVADHPGRIRAVFIRRAGDPFTPEEREAKATIESADVPLWLGDDYETGHEFLRSIGLASDGEAEEIVRMVDRTGQGDPGSTEKGAP</sequence>
<dbReference type="Pfam" id="PF09949">
    <property type="entry name" value="APP1_cat"/>
    <property type="match status" value="1"/>
</dbReference>
<protein>
    <submittedName>
        <fullName evidence="2">DUF2183 domain-containing protein</fullName>
    </submittedName>
</protein>
<dbReference type="RefSeq" id="WP_160661715.1">
    <property type="nucleotide sequence ID" value="NZ_BAABDV010000001.1"/>
</dbReference>
<dbReference type="OrthoDB" id="9789875at2"/>
<dbReference type="PANTHER" id="PTHR28208">
    <property type="entry name" value="PHOSPHATIDATE PHOSPHATASE APP1"/>
    <property type="match status" value="1"/>
</dbReference>
<name>A0A844YD17_9SPHN</name>
<evidence type="ECO:0000259" key="1">
    <source>
        <dbReference type="Pfam" id="PF09949"/>
    </source>
</evidence>
<organism evidence="2 3">
    <name type="scientific">Qipengyuania pelagi</name>
    <dbReference type="NCBI Taxonomy" id="994320"/>
    <lineage>
        <taxon>Bacteria</taxon>
        <taxon>Pseudomonadati</taxon>
        <taxon>Pseudomonadota</taxon>
        <taxon>Alphaproteobacteria</taxon>
        <taxon>Sphingomonadales</taxon>
        <taxon>Erythrobacteraceae</taxon>
        <taxon>Qipengyuania</taxon>
    </lineage>
</organism>
<dbReference type="EMBL" id="WTYD01000002">
    <property type="protein sequence ID" value="MXO54842.1"/>
    <property type="molecule type" value="Genomic_DNA"/>
</dbReference>